<dbReference type="PANTHER" id="PTHR10098:SF108">
    <property type="entry name" value="TETRATRICOPEPTIDE REPEAT PROTEIN 28"/>
    <property type="match status" value="1"/>
</dbReference>
<evidence type="ECO:0000313" key="4">
    <source>
        <dbReference type="Proteomes" id="UP000275408"/>
    </source>
</evidence>
<dbReference type="SMART" id="SM00028">
    <property type="entry name" value="TPR"/>
    <property type="match status" value="12"/>
</dbReference>
<proteinExistence type="predicted"/>
<keyword evidence="4" id="KW-1185">Reference proteome</keyword>
<feature type="repeat" description="TPR" evidence="1">
    <location>
        <begin position="296"/>
        <end position="329"/>
    </location>
</feature>
<dbReference type="InterPro" id="IPR019734">
    <property type="entry name" value="TPR_rpt"/>
</dbReference>
<dbReference type="InterPro" id="IPR011990">
    <property type="entry name" value="TPR-like_helical_dom_sf"/>
</dbReference>
<feature type="repeat" description="TPR" evidence="1">
    <location>
        <begin position="216"/>
        <end position="249"/>
    </location>
</feature>
<comment type="caution">
    <text evidence="3">The sequence shown here is derived from an EMBL/GenBank/DDBJ whole genome shotgun (WGS) entry which is preliminary data.</text>
</comment>
<dbReference type="Proteomes" id="UP000275408">
    <property type="component" value="Unassembled WGS sequence"/>
</dbReference>
<evidence type="ECO:0000313" key="3">
    <source>
        <dbReference type="EMBL" id="RMX51321.1"/>
    </source>
</evidence>
<dbReference type="PANTHER" id="PTHR10098">
    <property type="entry name" value="RAPSYN-RELATED"/>
    <property type="match status" value="1"/>
</dbReference>
<gene>
    <name evidence="3" type="ORF">pdam_00004674</name>
</gene>
<organism evidence="3 4">
    <name type="scientific">Pocillopora damicornis</name>
    <name type="common">Cauliflower coral</name>
    <name type="synonym">Millepora damicornis</name>
    <dbReference type="NCBI Taxonomy" id="46731"/>
    <lineage>
        <taxon>Eukaryota</taxon>
        <taxon>Metazoa</taxon>
        <taxon>Cnidaria</taxon>
        <taxon>Anthozoa</taxon>
        <taxon>Hexacorallia</taxon>
        <taxon>Scleractinia</taxon>
        <taxon>Astrocoeniina</taxon>
        <taxon>Pocilloporidae</taxon>
        <taxon>Pocillopora</taxon>
    </lineage>
</organism>
<dbReference type="PROSITE" id="PS50293">
    <property type="entry name" value="TPR_REGION"/>
    <property type="match status" value="1"/>
</dbReference>
<evidence type="ECO:0000256" key="1">
    <source>
        <dbReference type="PROSITE-ProRule" id="PRU00339"/>
    </source>
</evidence>
<dbReference type="PROSITE" id="PS50005">
    <property type="entry name" value="TPR"/>
    <property type="match status" value="4"/>
</dbReference>
<dbReference type="EMBL" id="RCHS01001807">
    <property type="protein sequence ID" value="RMX51321.1"/>
    <property type="molecule type" value="Genomic_DNA"/>
</dbReference>
<feature type="repeat" description="TPR" evidence="1">
    <location>
        <begin position="497"/>
        <end position="530"/>
    </location>
</feature>
<evidence type="ECO:0000259" key="2">
    <source>
        <dbReference type="Pfam" id="PF12770"/>
    </source>
</evidence>
<name>A0A3M6UCF1_POCDA</name>
<dbReference type="SUPFAM" id="SSF48452">
    <property type="entry name" value="TPR-like"/>
    <property type="match status" value="3"/>
</dbReference>
<accession>A0A3M6UCF1</accession>
<reference evidence="3 4" key="1">
    <citation type="journal article" date="2018" name="Sci. Rep.">
        <title>Comparative analysis of the Pocillopora damicornis genome highlights role of immune system in coral evolution.</title>
        <authorList>
            <person name="Cunning R."/>
            <person name="Bay R.A."/>
            <person name="Gillette P."/>
            <person name="Baker A.C."/>
            <person name="Traylor-Knowles N."/>
        </authorList>
    </citation>
    <scope>NUCLEOTIDE SEQUENCE [LARGE SCALE GENOMIC DNA]</scope>
    <source>
        <strain evidence="3">RSMAS</strain>
        <tissue evidence="3">Whole animal</tissue>
    </source>
</reference>
<feature type="repeat" description="TPR" evidence="1">
    <location>
        <begin position="136"/>
        <end position="169"/>
    </location>
</feature>
<protein>
    <recommendedName>
        <fullName evidence="2">CHAT domain-containing protein</fullName>
    </recommendedName>
</protein>
<feature type="domain" description="CHAT" evidence="2">
    <location>
        <begin position="800"/>
        <end position="1066"/>
    </location>
</feature>
<keyword evidence="1" id="KW-0802">TPR repeat</keyword>
<dbReference type="InterPro" id="IPR024983">
    <property type="entry name" value="CHAT_dom"/>
</dbReference>
<sequence length="1076" mass="121279">MENIGEDIIAMALPVALFLLNTNRVQKAIECCKESLFLMNCNKEENDLQSMKLHLLEFYFILFRAYLRIFDYINVERCCRELLVLSHESGALLIEGFLSMVLGNICEIQCKFTEATQLYNKAINIRATTGDKKGEVNAYVRIGAMFHKLGEYVKAKEYYERALHITIQICDRDGEALSYLNLGAVFYLLREDLKAKEYIERALAIRIEMDNRLEQATCYGNLGAVFMGLRQFVKAKEYLEKALAMRTEIGDRLGEAADYENLGHVNFLHRQYFKAKEYFEKALVIRAEIGDRTGEAEGFLNLGIMFESLRQLVEAKKYFEKALTLNNEIGNRKGQAKCYEHIGSMFISFGEYIKAKVNLETALAIATEIGYRKGEALCYKGLGDVLCNSVGDYIKAKDYVERALAITTEIGDREGEASCYQGLRNVLFLLGDYNRAKECNERALAISIEIGDRAGEASCYAGLGSVFRSFGENVKAKEYTERALAITIEVGDRRVEANCYGILGNIFSSLGQYVEAKEYFRNALRISIEIDDREGEATSYANLGHLFTMLDHQIAEVCLEKALYLFRTVKVSYLELQIFFSYSILFLQQNKLEEALFYLHQNICKFEEQRNLLGINDQLKTLFLEVRGAYPYKLLSWSLCVTRNPHHALYVEELGRARGLSDLMAENYSVETHVSANPQSWSGIGDILKKESNSTCLYISVFENFVQLWIIKSSDVIFYKEILVKENFVLAGLTKNLSLGEILVDSFHSFGCLPMEECEDRSLQVGEPQPISLEQSSSKASRLLEEDDNEEEISSIFLCYKIFIAPIYHLLEDPEVIIVPHSSLYKVPFAALKEKDGAAYFSESHRIRIVPSLTTLKLNQDSPVDYHSNSGALIVGNPKVGWLSPLPWARKEAEMVGRLVGTAPLVGESATKQAVLEQITSVSLIHFAAHGDAERGEIALSPNQTPDNPKIIPPKEAYMLTMGDVSRVKVRAKLVVLSCCHSANGQVRAEGVIGIARAFQASGARSVLAALWAISDSATEKLMRRFYEHLVGGESASESLHQAMKWMRNNGFTMESDWASFMLIGDDVKLEFGKQR</sequence>
<dbReference type="OrthoDB" id="10040854at2759"/>
<dbReference type="Pfam" id="PF12770">
    <property type="entry name" value="CHAT"/>
    <property type="match status" value="1"/>
</dbReference>
<dbReference type="Gene3D" id="1.25.40.10">
    <property type="entry name" value="Tetratricopeptide repeat domain"/>
    <property type="match status" value="3"/>
</dbReference>
<dbReference type="AlphaFoldDB" id="A0A3M6UCF1"/>
<dbReference type="Pfam" id="PF13181">
    <property type="entry name" value="TPR_8"/>
    <property type="match status" value="1"/>
</dbReference>
<dbReference type="Pfam" id="PF13424">
    <property type="entry name" value="TPR_12"/>
    <property type="match status" value="4"/>
</dbReference>